<dbReference type="SUPFAM" id="SSF52540">
    <property type="entry name" value="P-loop containing nucleoside triphosphate hydrolases"/>
    <property type="match status" value="1"/>
</dbReference>
<feature type="domain" description="ABC transporter" evidence="5">
    <location>
        <begin position="6"/>
        <end position="103"/>
    </location>
</feature>
<evidence type="ECO:0000256" key="4">
    <source>
        <dbReference type="ARBA" id="ARBA00022840"/>
    </source>
</evidence>
<dbReference type="Pfam" id="PF00005">
    <property type="entry name" value="ABC_tran"/>
    <property type="match status" value="1"/>
</dbReference>
<proteinExistence type="inferred from homology"/>
<evidence type="ECO:0000259" key="5">
    <source>
        <dbReference type="Pfam" id="PF00005"/>
    </source>
</evidence>
<dbReference type="EMBL" id="BARU01015143">
    <property type="protein sequence ID" value="GAH40692.1"/>
    <property type="molecule type" value="Genomic_DNA"/>
</dbReference>
<reference evidence="6" key="1">
    <citation type="journal article" date="2014" name="Front. Microbiol.">
        <title>High frequency of phylogenetically diverse reductive dehalogenase-homologous genes in deep subseafloor sedimentary metagenomes.</title>
        <authorList>
            <person name="Kawai M."/>
            <person name="Futagami T."/>
            <person name="Toyoda A."/>
            <person name="Takaki Y."/>
            <person name="Nishi S."/>
            <person name="Hori S."/>
            <person name="Arai W."/>
            <person name="Tsubouchi T."/>
            <person name="Morono Y."/>
            <person name="Uchiyama I."/>
            <person name="Ito T."/>
            <person name="Fujiyama A."/>
            <person name="Inagaki F."/>
            <person name="Takami H."/>
        </authorList>
    </citation>
    <scope>NUCLEOTIDE SEQUENCE</scope>
    <source>
        <strain evidence="6">Expedition CK06-06</strain>
    </source>
</reference>
<dbReference type="InterPro" id="IPR050319">
    <property type="entry name" value="ABC_transp_ATP-bind"/>
</dbReference>
<comment type="similarity">
    <text evidence="1">Belongs to the ABC transporter superfamily.</text>
</comment>
<dbReference type="GO" id="GO:0005524">
    <property type="term" value="F:ATP binding"/>
    <property type="evidence" value="ECO:0007669"/>
    <property type="project" value="UniProtKB-KW"/>
</dbReference>
<evidence type="ECO:0000256" key="1">
    <source>
        <dbReference type="ARBA" id="ARBA00005417"/>
    </source>
</evidence>
<evidence type="ECO:0000256" key="3">
    <source>
        <dbReference type="ARBA" id="ARBA00022741"/>
    </source>
</evidence>
<dbReference type="InterPro" id="IPR003439">
    <property type="entry name" value="ABC_transporter-like_ATP-bd"/>
</dbReference>
<name>X1F6Y9_9ZZZZ</name>
<keyword evidence="4" id="KW-0067">ATP-binding</keyword>
<keyword evidence="3" id="KW-0547">Nucleotide-binding</keyword>
<evidence type="ECO:0000313" key="6">
    <source>
        <dbReference type="EMBL" id="GAH40692.1"/>
    </source>
</evidence>
<dbReference type="InterPro" id="IPR027417">
    <property type="entry name" value="P-loop_NTPase"/>
</dbReference>
<evidence type="ECO:0000256" key="2">
    <source>
        <dbReference type="ARBA" id="ARBA00022448"/>
    </source>
</evidence>
<dbReference type="AlphaFoldDB" id="X1F6Y9"/>
<protein>
    <recommendedName>
        <fullName evidence="5">ABC transporter domain-containing protein</fullName>
    </recommendedName>
</protein>
<dbReference type="PANTHER" id="PTHR43776">
    <property type="entry name" value="TRANSPORT ATP-BINDING PROTEIN"/>
    <property type="match status" value="1"/>
</dbReference>
<feature type="non-terminal residue" evidence="6">
    <location>
        <position position="1"/>
    </location>
</feature>
<accession>X1F6Y9</accession>
<gene>
    <name evidence="6" type="ORF">S03H2_26250</name>
</gene>
<organism evidence="6">
    <name type="scientific">marine sediment metagenome</name>
    <dbReference type="NCBI Taxonomy" id="412755"/>
    <lineage>
        <taxon>unclassified sequences</taxon>
        <taxon>metagenomes</taxon>
        <taxon>ecological metagenomes</taxon>
    </lineage>
</organism>
<dbReference type="Gene3D" id="3.40.50.300">
    <property type="entry name" value="P-loop containing nucleotide triphosphate hydrolases"/>
    <property type="match status" value="1"/>
</dbReference>
<comment type="caution">
    <text evidence="6">The sequence shown here is derived from an EMBL/GenBank/DDBJ whole genome shotgun (WGS) entry which is preliminary data.</text>
</comment>
<sequence>QEIKFLSDIRKKLQMVFQDPDSSLNPRKKIAKVIGEPLKILLGMRKKRKIRSRVFDLLETVSMKREHLDRYPHEFSGGQKQRIVIARALACNPKVIILDEPTSALDVSVQAQILNLLK</sequence>
<keyword evidence="2" id="KW-0813">Transport</keyword>
<feature type="non-terminal residue" evidence="6">
    <location>
        <position position="118"/>
    </location>
</feature>
<dbReference type="GO" id="GO:0016887">
    <property type="term" value="F:ATP hydrolysis activity"/>
    <property type="evidence" value="ECO:0007669"/>
    <property type="project" value="InterPro"/>
</dbReference>
<dbReference type="PANTHER" id="PTHR43776:SF7">
    <property type="entry name" value="D,D-DIPEPTIDE TRANSPORT ATP-BINDING PROTEIN DDPF-RELATED"/>
    <property type="match status" value="1"/>
</dbReference>